<dbReference type="GO" id="GO:0098552">
    <property type="term" value="C:side of membrane"/>
    <property type="evidence" value="ECO:0007669"/>
    <property type="project" value="UniProtKB-ARBA"/>
</dbReference>
<reference evidence="4 5" key="1">
    <citation type="submission" date="2016-12" db="EMBL/GenBank/DDBJ databases">
        <authorList>
            <person name="Song W.-J."/>
            <person name="Kurnit D.M."/>
        </authorList>
    </citation>
    <scope>NUCLEOTIDE SEQUENCE [LARGE SCALE GENOMIC DNA]</scope>
    <source>
        <strain evidence="4 5">IMCC3135</strain>
    </source>
</reference>
<proteinExistence type="inferred from homology"/>
<dbReference type="GO" id="GO:0005886">
    <property type="term" value="C:plasma membrane"/>
    <property type="evidence" value="ECO:0007669"/>
    <property type="project" value="InterPro"/>
</dbReference>
<dbReference type="PANTHER" id="PTHR10264">
    <property type="entry name" value="BAND 7 PROTEIN-RELATED"/>
    <property type="match status" value="1"/>
</dbReference>
<dbReference type="SMART" id="SM00244">
    <property type="entry name" value="PHB"/>
    <property type="match status" value="1"/>
</dbReference>
<dbReference type="KEGG" id="gai:IMCC3135_09680"/>
<comment type="subcellular location">
    <subcellularLocation>
        <location evidence="1">Membrane</location>
        <topology evidence="1">Single-pass membrane protein</topology>
    </subcellularLocation>
</comment>
<sequence length="380" mass="42955">MSFYQKFIVRKHERGLLFKDGDFQSFLAPATYRFFGLQNRYAVERFDLSQPAFTHRLVDYLYEAERDEVERLFEVVQTGTDEVAVVYHNKRLTAVLGPDQRALYWKGVVSTFIERFDLTQGPAIDKRANQQLIERGDAQTSAILSRAVVTTRIDAGHIGLLYIDGIFVKSLPAGVHAFWRFDQDFKVEPVDLRVRTLEVQGQEILTRDKVALRINVTAIFQVIDAAKAAQTLKDPLDQLYKELQFGLRAAVGTRVLDALLEDKTVIDREVAEFVVQRFAAYGIDVQSVGVKDIILPGDMKDLLGKVVEAEKVAQANVIRRREETNATRSLLNTAKVMESNSVALRLKELETLERVTENVGSLSVYGGLDSLMNGLVRLKQ</sequence>
<dbReference type="Gene3D" id="6.10.250.2090">
    <property type="match status" value="1"/>
</dbReference>
<dbReference type="OrthoDB" id="5501731at2"/>
<dbReference type="InterPro" id="IPR043202">
    <property type="entry name" value="Band-7_stomatin-like"/>
</dbReference>
<comment type="similarity">
    <text evidence="2">Belongs to the band 7/mec-2 family.</text>
</comment>
<organism evidence="4 5">
    <name type="scientific">Granulosicoccus antarcticus IMCC3135</name>
    <dbReference type="NCBI Taxonomy" id="1192854"/>
    <lineage>
        <taxon>Bacteria</taxon>
        <taxon>Pseudomonadati</taxon>
        <taxon>Pseudomonadota</taxon>
        <taxon>Gammaproteobacteria</taxon>
        <taxon>Chromatiales</taxon>
        <taxon>Granulosicoccaceae</taxon>
        <taxon>Granulosicoccus</taxon>
    </lineage>
</organism>
<evidence type="ECO:0000313" key="4">
    <source>
        <dbReference type="EMBL" id="ASJ72033.1"/>
    </source>
</evidence>
<protein>
    <recommendedName>
        <fullName evidence="3">Band 7 domain-containing protein</fullName>
    </recommendedName>
</protein>
<dbReference type="RefSeq" id="WP_088917395.1">
    <property type="nucleotide sequence ID" value="NZ_CP018632.1"/>
</dbReference>
<keyword evidence="5" id="KW-1185">Reference proteome</keyword>
<dbReference type="AlphaFoldDB" id="A0A2Z2NLK6"/>
<dbReference type="InterPro" id="IPR036013">
    <property type="entry name" value="Band_7/SPFH_dom_sf"/>
</dbReference>
<dbReference type="Pfam" id="PF01145">
    <property type="entry name" value="Band_7"/>
    <property type="match status" value="1"/>
</dbReference>
<name>A0A2Z2NLK6_9GAMM</name>
<evidence type="ECO:0000256" key="2">
    <source>
        <dbReference type="ARBA" id="ARBA00008164"/>
    </source>
</evidence>
<evidence type="ECO:0000313" key="5">
    <source>
        <dbReference type="Proteomes" id="UP000250079"/>
    </source>
</evidence>
<gene>
    <name evidence="4" type="ORF">IMCC3135_09680</name>
</gene>
<dbReference type="InterPro" id="IPR001107">
    <property type="entry name" value="Band_7"/>
</dbReference>
<dbReference type="FunFam" id="3.30.479.30:FF:000004">
    <property type="entry name" value="Putative membrane protease family, stomatin"/>
    <property type="match status" value="1"/>
</dbReference>
<accession>A0A2Z2NLK6</accession>
<feature type="domain" description="Band 7" evidence="3">
    <location>
        <begin position="148"/>
        <end position="307"/>
    </location>
</feature>
<dbReference type="Proteomes" id="UP000250079">
    <property type="component" value="Chromosome"/>
</dbReference>
<dbReference type="PANTHER" id="PTHR10264:SF83">
    <property type="entry name" value="BLL5629 PROTEIN"/>
    <property type="match status" value="1"/>
</dbReference>
<dbReference type="EMBL" id="CP018632">
    <property type="protein sequence ID" value="ASJ72033.1"/>
    <property type="molecule type" value="Genomic_DNA"/>
</dbReference>
<dbReference type="Gene3D" id="3.30.479.30">
    <property type="entry name" value="Band 7 domain"/>
    <property type="match status" value="1"/>
</dbReference>
<evidence type="ECO:0000256" key="1">
    <source>
        <dbReference type="ARBA" id="ARBA00004167"/>
    </source>
</evidence>
<dbReference type="SUPFAM" id="SSF117892">
    <property type="entry name" value="Band 7/SPFH domain"/>
    <property type="match status" value="1"/>
</dbReference>
<dbReference type="CDD" id="cd13438">
    <property type="entry name" value="SPFH_eoslipins_u2"/>
    <property type="match status" value="1"/>
</dbReference>
<evidence type="ECO:0000259" key="3">
    <source>
        <dbReference type="SMART" id="SM00244"/>
    </source>
</evidence>